<name>A0A7L1G4Y2_9PICI</name>
<evidence type="ECO:0000313" key="2">
    <source>
        <dbReference type="EMBL" id="NXN08296.1"/>
    </source>
</evidence>
<accession>A0A7L1G4Y2</accession>
<reference evidence="2 3" key="1">
    <citation type="submission" date="2019-09" db="EMBL/GenBank/DDBJ databases">
        <title>Bird 10,000 Genomes (B10K) Project - Family phase.</title>
        <authorList>
            <person name="Zhang G."/>
        </authorList>
    </citation>
    <scope>NUCLEOTIDE SEQUENCE [LARGE SCALE GENOMIC DNA]</scope>
    <source>
        <strain evidence="2">B10K-DU-001-78</strain>
        <tissue evidence="2">Muscle</tissue>
    </source>
</reference>
<evidence type="ECO:0000313" key="3">
    <source>
        <dbReference type="Proteomes" id="UP000557230"/>
    </source>
</evidence>
<feature type="region of interest" description="Disordered" evidence="1">
    <location>
        <begin position="1"/>
        <end position="29"/>
    </location>
</feature>
<protein>
    <submittedName>
        <fullName evidence="2">EPIPL protein</fullName>
    </submittedName>
</protein>
<keyword evidence="3" id="KW-1185">Reference proteome</keyword>
<feature type="region of interest" description="Disordered" evidence="1">
    <location>
        <begin position="96"/>
        <end position="121"/>
    </location>
</feature>
<gene>
    <name evidence="2" type="primary">Eppk1_0</name>
    <name evidence="2" type="ORF">INDMAC_R15139</name>
</gene>
<dbReference type="OrthoDB" id="9386968at2759"/>
<feature type="non-terminal residue" evidence="2">
    <location>
        <position position="1"/>
    </location>
</feature>
<feature type="non-terminal residue" evidence="2">
    <location>
        <position position="121"/>
    </location>
</feature>
<sequence length="121" mass="13614">VSAKISNKDTVPPGEQDGQDSSKEEPWKTALKTTVVDMEVGEFRGHKVSVWDLLHSKYIPEENRKELLELYQAGELTLEQVKMVVSTIVTKAEMARAEQSASERGPRSMVVEAEDSHMQDR</sequence>
<evidence type="ECO:0000256" key="1">
    <source>
        <dbReference type="SAM" id="MobiDB-lite"/>
    </source>
</evidence>
<organism evidence="2 3">
    <name type="scientific">Indicator maculatus</name>
    <name type="common">spotted honeyguide</name>
    <dbReference type="NCBI Taxonomy" id="545262"/>
    <lineage>
        <taxon>Eukaryota</taxon>
        <taxon>Metazoa</taxon>
        <taxon>Chordata</taxon>
        <taxon>Craniata</taxon>
        <taxon>Vertebrata</taxon>
        <taxon>Euteleostomi</taxon>
        <taxon>Archelosauria</taxon>
        <taxon>Archosauria</taxon>
        <taxon>Dinosauria</taxon>
        <taxon>Saurischia</taxon>
        <taxon>Theropoda</taxon>
        <taxon>Coelurosauria</taxon>
        <taxon>Aves</taxon>
        <taxon>Neognathae</taxon>
        <taxon>Neoaves</taxon>
        <taxon>Telluraves</taxon>
        <taxon>Coraciimorphae</taxon>
        <taxon>Piciformes</taxon>
        <taxon>Indicatoridae</taxon>
        <taxon>Indicator</taxon>
    </lineage>
</organism>
<dbReference type="Proteomes" id="UP000557230">
    <property type="component" value="Unassembled WGS sequence"/>
</dbReference>
<proteinExistence type="predicted"/>
<dbReference type="EMBL" id="VXBD01002368">
    <property type="protein sequence ID" value="NXN08296.1"/>
    <property type="molecule type" value="Genomic_DNA"/>
</dbReference>
<dbReference type="AlphaFoldDB" id="A0A7L1G4Y2"/>
<comment type="caution">
    <text evidence="2">The sequence shown here is derived from an EMBL/GenBank/DDBJ whole genome shotgun (WGS) entry which is preliminary data.</text>
</comment>